<organism evidence="2 3">
    <name type="scientific">Paralysiella testudinis</name>
    <dbReference type="NCBI Taxonomy" id="2809020"/>
    <lineage>
        <taxon>Bacteria</taxon>
        <taxon>Pseudomonadati</taxon>
        <taxon>Pseudomonadota</taxon>
        <taxon>Betaproteobacteria</taxon>
        <taxon>Neisseriales</taxon>
        <taxon>Neisseriaceae</taxon>
        <taxon>Paralysiella</taxon>
    </lineage>
</organism>
<evidence type="ECO:0000313" key="2">
    <source>
        <dbReference type="EMBL" id="QRQ81096.1"/>
    </source>
</evidence>
<evidence type="ECO:0000313" key="3">
    <source>
        <dbReference type="Proteomes" id="UP000653156"/>
    </source>
</evidence>
<evidence type="ECO:0000256" key="1">
    <source>
        <dbReference type="SAM" id="Phobius"/>
    </source>
</evidence>
<dbReference type="Proteomes" id="UP000653156">
    <property type="component" value="Chromosome"/>
</dbReference>
<reference evidence="2" key="1">
    <citation type="submission" date="2021-02" db="EMBL/GenBank/DDBJ databases">
        <title>Neisseriaceae sp. 26B isolated from the cloaca of a Common Toad-headed Turtle (Mesoclemmys nasuta).</title>
        <authorList>
            <person name="Spergser J."/>
            <person name="Busse H.-J."/>
        </authorList>
    </citation>
    <scope>NUCLEOTIDE SEQUENCE</scope>
    <source>
        <strain evidence="2">26B</strain>
    </source>
</reference>
<proteinExistence type="predicted"/>
<dbReference type="RefSeq" id="WP_230338385.1">
    <property type="nucleotide sequence ID" value="NZ_CP069798.1"/>
</dbReference>
<keyword evidence="3" id="KW-1185">Reference proteome</keyword>
<gene>
    <name evidence="2" type="ORF">JQU52_10220</name>
</gene>
<keyword evidence="1" id="KW-1133">Transmembrane helix</keyword>
<protein>
    <submittedName>
        <fullName evidence="2">Uncharacterized protein</fullName>
    </submittedName>
</protein>
<dbReference type="KEGG" id="ptes:JQU52_10220"/>
<feature type="transmembrane region" description="Helical" evidence="1">
    <location>
        <begin position="194"/>
        <end position="214"/>
    </location>
</feature>
<accession>A0A892ZH73</accession>
<keyword evidence="1" id="KW-0472">Membrane</keyword>
<dbReference type="AlphaFoldDB" id="A0A892ZH73"/>
<sequence>MTEFKIKGDVEQLIQATTVHINEKQNNQPLTNLQWQTIKERIEELKQYQFAEPKEVYRHLKCMFGVNKTRDIAATRYPEVMAEIQKFIDAKLADTRQSFLIKSLLSLPYEQGVEAKNYTKKHYGTMMFKLLTPEQLAAVWAHFENYESPQANIRTDSENISASPLVAQVLNTNSESYENNFNASKTRQEHDKRAFQLALILTGFAVIIAAWVVLSGYF</sequence>
<keyword evidence="1" id="KW-0812">Transmembrane</keyword>
<dbReference type="EMBL" id="CP069798">
    <property type="protein sequence ID" value="QRQ81096.1"/>
    <property type="molecule type" value="Genomic_DNA"/>
</dbReference>
<name>A0A892ZH73_9NEIS</name>